<organism evidence="2 3">
    <name type="scientific">Rhizobium pisi</name>
    <dbReference type="NCBI Taxonomy" id="574561"/>
    <lineage>
        <taxon>Bacteria</taxon>
        <taxon>Pseudomonadati</taxon>
        <taxon>Pseudomonadota</taxon>
        <taxon>Alphaproteobacteria</taxon>
        <taxon>Hyphomicrobiales</taxon>
        <taxon>Rhizobiaceae</taxon>
        <taxon>Rhizobium/Agrobacterium group</taxon>
        <taxon>Rhizobium</taxon>
    </lineage>
</organism>
<evidence type="ECO:0000313" key="3">
    <source>
        <dbReference type="Proteomes" id="UP000277279"/>
    </source>
</evidence>
<dbReference type="EMBL" id="JACHXH010000005">
    <property type="protein sequence ID" value="MBB3134204.1"/>
    <property type="molecule type" value="Genomic_DNA"/>
</dbReference>
<keyword evidence="4" id="KW-1185">Reference proteome</keyword>
<protein>
    <submittedName>
        <fullName evidence="1">ABC-type phosphate/phosphonate transport system permease subunit</fullName>
    </submittedName>
</protein>
<sequence>MQHSYLGLIFNVWFGIGRGAGFAALASKSTGTVTAFARNAALTASRDPKFAVELALAINADYVARIKPSIKEVLREFHL</sequence>
<dbReference type="AlphaFoldDB" id="A0A3R9BMX8"/>
<comment type="caution">
    <text evidence="2">The sequence shown here is derived from an EMBL/GenBank/DDBJ whole genome shotgun (WGS) entry which is preliminary data.</text>
</comment>
<dbReference type="Proteomes" id="UP000277279">
    <property type="component" value="Unassembled WGS sequence"/>
</dbReference>
<accession>A0A3R9BMX8</accession>
<name>A0A3R9BMX8_9HYPH</name>
<evidence type="ECO:0000313" key="1">
    <source>
        <dbReference type="EMBL" id="MBB3134204.1"/>
    </source>
</evidence>
<evidence type="ECO:0000313" key="4">
    <source>
        <dbReference type="Proteomes" id="UP000518315"/>
    </source>
</evidence>
<evidence type="ECO:0000313" key="2">
    <source>
        <dbReference type="EMBL" id="RSB81124.1"/>
    </source>
</evidence>
<reference evidence="2 3" key="1">
    <citation type="submission" date="2018-11" db="EMBL/GenBank/DDBJ databases">
        <authorList>
            <person name="Huo Y."/>
        </authorList>
    </citation>
    <scope>NUCLEOTIDE SEQUENCE [LARGE SCALE GENOMIC DNA]</scope>
    <source>
        <strain evidence="2 3">DSM 30132</strain>
    </source>
</reference>
<dbReference type="Proteomes" id="UP000518315">
    <property type="component" value="Unassembled WGS sequence"/>
</dbReference>
<reference evidence="1 4" key="2">
    <citation type="submission" date="2020-08" db="EMBL/GenBank/DDBJ databases">
        <title>Genomic Encyclopedia of Type Strains, Phase III (KMG-III): the genomes of soil and plant-associated and newly described type strains.</title>
        <authorList>
            <person name="Whitman W."/>
        </authorList>
    </citation>
    <scope>NUCLEOTIDE SEQUENCE [LARGE SCALE GENOMIC DNA]</scope>
    <source>
        <strain evidence="1 4">CECT 4113</strain>
    </source>
</reference>
<dbReference type="RefSeq" id="WP_125845066.1">
    <property type="nucleotide sequence ID" value="NZ_JACHXH010000005.1"/>
</dbReference>
<proteinExistence type="predicted"/>
<gene>
    <name evidence="2" type="ORF">EFD55_11025</name>
    <name evidence="1" type="ORF">FHS26_001920</name>
</gene>
<dbReference type="EMBL" id="RJJT01000006">
    <property type="protein sequence ID" value="RSB81124.1"/>
    <property type="molecule type" value="Genomic_DNA"/>
</dbReference>